<keyword evidence="1" id="KW-1133">Transmembrane helix</keyword>
<reference evidence="2" key="1">
    <citation type="submission" date="2020-11" db="EMBL/GenBank/DDBJ databases">
        <title>Isolation and identification of active actinomycetes.</title>
        <authorList>
            <person name="Sun X."/>
        </authorList>
    </citation>
    <scope>NUCLEOTIDE SEQUENCE</scope>
    <source>
        <strain evidence="2">NEAU-A11</strain>
    </source>
</reference>
<feature type="transmembrane region" description="Helical" evidence="1">
    <location>
        <begin position="24"/>
        <end position="42"/>
    </location>
</feature>
<dbReference type="Proteomes" id="UP000598146">
    <property type="component" value="Unassembled WGS sequence"/>
</dbReference>
<proteinExistence type="predicted"/>
<name>A0A931CJV6_9ACTN</name>
<gene>
    <name evidence="2" type="ORF">I4J89_47090</name>
</gene>
<organism evidence="2 3">
    <name type="scientific">Actinoplanes aureus</name>
    <dbReference type="NCBI Taxonomy" id="2792083"/>
    <lineage>
        <taxon>Bacteria</taxon>
        <taxon>Bacillati</taxon>
        <taxon>Actinomycetota</taxon>
        <taxon>Actinomycetes</taxon>
        <taxon>Micromonosporales</taxon>
        <taxon>Micromonosporaceae</taxon>
        <taxon>Actinoplanes</taxon>
    </lineage>
</organism>
<evidence type="ECO:0000313" key="3">
    <source>
        <dbReference type="Proteomes" id="UP000598146"/>
    </source>
</evidence>
<evidence type="ECO:0000256" key="1">
    <source>
        <dbReference type="SAM" id="Phobius"/>
    </source>
</evidence>
<accession>A0A931CJV6</accession>
<keyword evidence="3" id="KW-1185">Reference proteome</keyword>
<comment type="caution">
    <text evidence="2">The sequence shown here is derived from an EMBL/GenBank/DDBJ whole genome shotgun (WGS) entry which is preliminary data.</text>
</comment>
<sequence>MPGAPPAATGRWRRLLRDDRGSSAVEFALGAPIVLSVVLLLLQMFAWGAGSLAAHAAADHAAQTTRVVGGSAAAGHADAAALLADLGGSFIDDPSVSVSRSAAVTTVTVRGHTRGLPFPISVTVHAPTERYVP</sequence>
<dbReference type="RefSeq" id="WP_196420770.1">
    <property type="nucleotide sequence ID" value="NZ_JADQTO010000050.1"/>
</dbReference>
<dbReference type="EMBL" id="JADQTO010000050">
    <property type="protein sequence ID" value="MBG0569002.1"/>
    <property type="molecule type" value="Genomic_DNA"/>
</dbReference>
<keyword evidence="1" id="KW-0812">Transmembrane</keyword>
<evidence type="ECO:0000313" key="2">
    <source>
        <dbReference type="EMBL" id="MBG0569002.1"/>
    </source>
</evidence>
<dbReference type="AlphaFoldDB" id="A0A931CJV6"/>
<keyword evidence="1" id="KW-0472">Membrane</keyword>
<protein>
    <submittedName>
        <fullName evidence="2">Pilus assembly protein</fullName>
    </submittedName>
</protein>